<evidence type="ECO:0000256" key="1">
    <source>
        <dbReference type="SAM" id="SignalP"/>
    </source>
</evidence>
<dbReference type="AlphaFoldDB" id="A0A7S0GNJ3"/>
<dbReference type="EMBL" id="HBEL01050506">
    <property type="protein sequence ID" value="CAD8427063.1"/>
    <property type="molecule type" value="Transcribed_RNA"/>
</dbReference>
<organism evidence="3">
    <name type="scientific">Proboscia inermis</name>
    <dbReference type="NCBI Taxonomy" id="420281"/>
    <lineage>
        <taxon>Eukaryota</taxon>
        <taxon>Sar</taxon>
        <taxon>Stramenopiles</taxon>
        <taxon>Ochrophyta</taxon>
        <taxon>Bacillariophyta</taxon>
        <taxon>Coscinodiscophyceae</taxon>
        <taxon>Rhizosoleniophycidae</taxon>
        <taxon>Rhizosoleniales</taxon>
        <taxon>Rhizosoleniaceae</taxon>
        <taxon>Proboscia</taxon>
    </lineage>
</organism>
<evidence type="ECO:0000259" key="2">
    <source>
        <dbReference type="Pfam" id="PF00031"/>
    </source>
</evidence>
<dbReference type="PROSITE" id="PS51257">
    <property type="entry name" value="PROKAR_LIPOPROTEIN"/>
    <property type="match status" value="1"/>
</dbReference>
<name>A0A7S0GNJ3_9STRA</name>
<feature type="chain" id="PRO_5031243258" description="Cystatin domain-containing protein" evidence="1">
    <location>
        <begin position="25"/>
        <end position="135"/>
    </location>
</feature>
<dbReference type="Gene3D" id="3.10.450.10">
    <property type="match status" value="1"/>
</dbReference>
<proteinExistence type="predicted"/>
<dbReference type="InterPro" id="IPR046350">
    <property type="entry name" value="Cystatin_sf"/>
</dbReference>
<accession>A0A7S0GNJ3</accession>
<evidence type="ECO:0000313" key="3">
    <source>
        <dbReference type="EMBL" id="CAD8427063.1"/>
    </source>
</evidence>
<feature type="signal peptide" evidence="1">
    <location>
        <begin position="1"/>
        <end position="24"/>
    </location>
</feature>
<reference evidence="3" key="1">
    <citation type="submission" date="2021-01" db="EMBL/GenBank/DDBJ databases">
        <authorList>
            <person name="Corre E."/>
            <person name="Pelletier E."/>
            <person name="Niang G."/>
            <person name="Scheremetjew M."/>
            <person name="Finn R."/>
            <person name="Kale V."/>
            <person name="Holt S."/>
            <person name="Cochrane G."/>
            <person name="Meng A."/>
            <person name="Brown T."/>
            <person name="Cohen L."/>
        </authorList>
    </citation>
    <scope>NUCLEOTIDE SEQUENCE</scope>
    <source>
        <strain evidence="3">CCAP1064/1</strain>
    </source>
</reference>
<feature type="domain" description="Cystatin" evidence="2">
    <location>
        <begin position="37"/>
        <end position="104"/>
    </location>
</feature>
<dbReference type="CDD" id="cd00042">
    <property type="entry name" value="CY"/>
    <property type="match status" value="1"/>
</dbReference>
<protein>
    <recommendedName>
        <fullName evidence="2">Cystatin domain-containing protein</fullName>
    </recommendedName>
</protein>
<sequence length="135" mass="15131">MFMKRVLIIATVAISCLSNTLISAMKPSLRNNRGLVGGFQEADINDPRVQKAAKFATEQHLADHGRAVDLGIGPNDLHFEVVDCSQQVVAGMNYRLTIALMRNNECEERFHVMIYDRFGEYTVTQWGDPLACTDQ</sequence>
<dbReference type="GO" id="GO:0004869">
    <property type="term" value="F:cysteine-type endopeptidase inhibitor activity"/>
    <property type="evidence" value="ECO:0007669"/>
    <property type="project" value="InterPro"/>
</dbReference>
<keyword evidence="1" id="KW-0732">Signal</keyword>
<dbReference type="PANTHER" id="PTHR47364:SF2">
    <property type="entry name" value="CYSTEINE PROTEINASE INHIBITOR 5"/>
    <property type="match status" value="1"/>
</dbReference>
<gene>
    <name evidence="3" type="ORF">PINE0816_LOCUS23228</name>
</gene>
<dbReference type="SUPFAM" id="SSF54403">
    <property type="entry name" value="Cystatin/monellin"/>
    <property type="match status" value="1"/>
</dbReference>
<dbReference type="InterPro" id="IPR000010">
    <property type="entry name" value="Cystatin_dom"/>
</dbReference>
<dbReference type="Pfam" id="PF00031">
    <property type="entry name" value="Cystatin"/>
    <property type="match status" value="1"/>
</dbReference>
<dbReference type="PANTHER" id="PTHR47364">
    <property type="entry name" value="CYSTEINE PROTEINASE INHIBITOR 5"/>
    <property type="match status" value="1"/>
</dbReference>